<dbReference type="RefSeq" id="WP_371755814.1">
    <property type="nucleotide sequence ID" value="NZ_JAYJLD010000045.1"/>
</dbReference>
<reference evidence="4" key="1">
    <citation type="submission" date="2023-12" db="EMBL/GenBank/DDBJ databases">
        <title>Fervidustalea candida gen. nov., sp. nov., a novel member of the family Paenibacillaceae isolated from a geothermal area.</title>
        <authorList>
            <person name="Li W.-J."/>
            <person name="Jiao J.-Y."/>
            <person name="Chen Y."/>
        </authorList>
    </citation>
    <scope>NUCLEOTIDE SEQUENCE</scope>
    <source>
        <strain evidence="4">SYSU GA230002</strain>
    </source>
</reference>
<feature type="domain" description="Fumarylacetoacetase-like C-terminal" evidence="3">
    <location>
        <begin position="68"/>
        <end position="274"/>
    </location>
</feature>
<accession>A0ABU5ZQ95</accession>
<dbReference type="PANTHER" id="PTHR42796">
    <property type="entry name" value="FUMARYLACETOACETATE HYDROLASE DOMAIN-CONTAINING PROTEIN 2A-RELATED"/>
    <property type="match status" value="1"/>
</dbReference>
<dbReference type="Gene3D" id="3.90.850.10">
    <property type="entry name" value="Fumarylacetoacetase-like, C-terminal domain"/>
    <property type="match status" value="1"/>
</dbReference>
<dbReference type="SUPFAM" id="SSF56529">
    <property type="entry name" value="FAH"/>
    <property type="match status" value="1"/>
</dbReference>
<evidence type="ECO:0000313" key="4">
    <source>
        <dbReference type="EMBL" id="MEB3103686.1"/>
    </source>
</evidence>
<proteinExistence type="inferred from homology"/>
<dbReference type="Proteomes" id="UP001310386">
    <property type="component" value="Unassembled WGS sequence"/>
</dbReference>
<organism evidence="4 5">
    <name type="scientific">Ferviditalea candida</name>
    <dbReference type="NCBI Taxonomy" id="3108399"/>
    <lineage>
        <taxon>Bacteria</taxon>
        <taxon>Bacillati</taxon>
        <taxon>Bacillota</taxon>
        <taxon>Bacilli</taxon>
        <taxon>Bacillales</taxon>
        <taxon>Paenibacillaceae</taxon>
        <taxon>Ferviditalea</taxon>
    </lineage>
</organism>
<evidence type="ECO:0000259" key="3">
    <source>
        <dbReference type="Pfam" id="PF01557"/>
    </source>
</evidence>
<keyword evidence="4" id="KW-0378">Hydrolase</keyword>
<evidence type="ECO:0000313" key="5">
    <source>
        <dbReference type="Proteomes" id="UP001310386"/>
    </source>
</evidence>
<evidence type="ECO:0000256" key="1">
    <source>
        <dbReference type="ARBA" id="ARBA00010211"/>
    </source>
</evidence>
<comment type="similarity">
    <text evidence="1">Belongs to the FAH family.</text>
</comment>
<sequence>MKAVRFVDKNGNTRIGCLNDNGTVRDCGTSGHEGFVPTEEAWEMLSDTSGTEYPTDQIQLLHPVQPGKIVAIGLNYRSHADESELDVPAVPVVFSIFPSALIGPEADIVIPKEETRPDYEGELAIVIGKKVYRPTREEARAAVGGISAFNDVSGRRAQLETPLRQFTLGKSFDTFAPMGPCIRSAKDVDLANIQIRTTVSGEVMQDANTRDLIFPVEDIIMYCSSGMTLYPGDVIATGTPGGVGDSRNPRRYLHEGDIVEVYVEGVGTLRNSVVEEK</sequence>
<gene>
    <name evidence="4" type="ORF">VF724_18785</name>
</gene>
<name>A0ABU5ZQ95_9BACL</name>
<comment type="caution">
    <text evidence="4">The sequence shown here is derived from an EMBL/GenBank/DDBJ whole genome shotgun (WGS) entry which is preliminary data.</text>
</comment>
<dbReference type="InterPro" id="IPR036663">
    <property type="entry name" value="Fumarylacetoacetase_C_sf"/>
</dbReference>
<keyword evidence="2" id="KW-0479">Metal-binding</keyword>
<dbReference type="PANTHER" id="PTHR42796:SF4">
    <property type="entry name" value="FUMARYLACETOACETATE HYDROLASE DOMAIN-CONTAINING PROTEIN 2A"/>
    <property type="match status" value="1"/>
</dbReference>
<evidence type="ECO:0000256" key="2">
    <source>
        <dbReference type="ARBA" id="ARBA00022723"/>
    </source>
</evidence>
<dbReference type="Pfam" id="PF01557">
    <property type="entry name" value="FAA_hydrolase"/>
    <property type="match status" value="1"/>
</dbReference>
<dbReference type="GO" id="GO:0016787">
    <property type="term" value="F:hydrolase activity"/>
    <property type="evidence" value="ECO:0007669"/>
    <property type="project" value="UniProtKB-KW"/>
</dbReference>
<protein>
    <submittedName>
        <fullName evidence="4">Fumarylacetoacetate hydrolase family protein</fullName>
    </submittedName>
</protein>
<dbReference type="InterPro" id="IPR051121">
    <property type="entry name" value="FAH"/>
</dbReference>
<dbReference type="InterPro" id="IPR011234">
    <property type="entry name" value="Fumarylacetoacetase-like_C"/>
</dbReference>
<dbReference type="EMBL" id="JAYJLD010000045">
    <property type="protein sequence ID" value="MEB3103686.1"/>
    <property type="molecule type" value="Genomic_DNA"/>
</dbReference>
<keyword evidence="5" id="KW-1185">Reference proteome</keyword>